<dbReference type="Proteomes" id="UP000006054">
    <property type="component" value="Chromosome"/>
</dbReference>
<organism evidence="6 7">
    <name type="scientific">Bernardetia litoralis (strain ATCC 23117 / DSM 6794 / NBRC 15988 / NCIMB 1366 / Fx l1 / Sio-4)</name>
    <name type="common">Flexibacter litoralis</name>
    <dbReference type="NCBI Taxonomy" id="880071"/>
    <lineage>
        <taxon>Bacteria</taxon>
        <taxon>Pseudomonadati</taxon>
        <taxon>Bacteroidota</taxon>
        <taxon>Cytophagia</taxon>
        <taxon>Cytophagales</taxon>
        <taxon>Bernardetiaceae</taxon>
        <taxon>Bernardetia</taxon>
    </lineage>
</organism>
<proteinExistence type="predicted"/>
<keyword evidence="2" id="KW-0645">Protease</keyword>
<dbReference type="Pfam" id="PF03793">
    <property type="entry name" value="PASTA"/>
    <property type="match status" value="1"/>
</dbReference>
<dbReference type="Gene3D" id="3.40.710.10">
    <property type="entry name" value="DD-peptidase/beta-lactamase superfamily"/>
    <property type="match status" value="1"/>
</dbReference>
<dbReference type="KEGG" id="fli:Fleli_1122"/>
<dbReference type="Pfam" id="PF00905">
    <property type="entry name" value="Transpeptidase"/>
    <property type="match status" value="1"/>
</dbReference>
<evidence type="ECO:0000259" key="5">
    <source>
        <dbReference type="PROSITE" id="PS51178"/>
    </source>
</evidence>
<dbReference type="Gene3D" id="3.90.1310.10">
    <property type="entry name" value="Penicillin-binding protein 2a (Domain 2)"/>
    <property type="match status" value="1"/>
</dbReference>
<evidence type="ECO:0000313" key="6">
    <source>
        <dbReference type="EMBL" id="AFM03560.1"/>
    </source>
</evidence>
<name>I4AHX5_BERLS</name>
<dbReference type="GO" id="GO:0071555">
    <property type="term" value="P:cell wall organization"/>
    <property type="evidence" value="ECO:0007669"/>
    <property type="project" value="TreeGrafter"/>
</dbReference>
<keyword evidence="7" id="KW-1185">Reference proteome</keyword>
<dbReference type="GO" id="GO:0004180">
    <property type="term" value="F:carboxypeptidase activity"/>
    <property type="evidence" value="ECO:0007669"/>
    <property type="project" value="UniProtKB-KW"/>
</dbReference>
<dbReference type="InterPro" id="IPR001460">
    <property type="entry name" value="PCN-bd_Tpept"/>
</dbReference>
<gene>
    <name evidence="6" type="ordered locus">Fleli_1122</name>
</gene>
<dbReference type="PANTHER" id="PTHR30627:SF1">
    <property type="entry name" value="PEPTIDOGLYCAN D,D-TRANSPEPTIDASE FTSI"/>
    <property type="match status" value="1"/>
</dbReference>
<keyword evidence="2" id="KW-0378">Hydrolase</keyword>
<protein>
    <submittedName>
        <fullName evidence="6">Cell division protein FtsI/penicillin-binding protein 2</fullName>
    </submittedName>
</protein>
<dbReference type="GO" id="GO:0005886">
    <property type="term" value="C:plasma membrane"/>
    <property type="evidence" value="ECO:0007669"/>
    <property type="project" value="TreeGrafter"/>
</dbReference>
<feature type="domain" description="PASTA" evidence="5">
    <location>
        <begin position="651"/>
        <end position="710"/>
    </location>
</feature>
<keyword evidence="3 4" id="KW-0472">Membrane</keyword>
<dbReference type="eggNOG" id="COG2815">
    <property type="taxonomic scope" value="Bacteria"/>
</dbReference>
<sequence>MAKTGIRKYILARVRIAFLVVAFIALVIVYKMMTIQIVEGEKWSSKARGVEMRDVQPTRGSILADDGSLLATSLPFYRVAIDPTVADSTVFNEGIDSLGILLSKFYKEEEPSYYVNLLREYRKNNKKYYVISKELIDHENYKKLSQFPIFREGRNKGGVIYEQTDRRFLPFGELARRTIGFVTEEDTTQSLNGRGLEYSFNSELQGVAGEALYELIAGGFWKPVDDMSQVRPKPGIDIQTTIDINLQDTVHQILQNALRQYKAEYGSVILMEVATGEIKALVNLGINSNGSYVENNNYAVGDMGLAEPGSTFKLMSMAALFEDKEVPISLKDSVQTGDGVHKYYDDAVMRDVSGLGKLTVQEVFEKSSNVGMSLLVWKYFRKHPEKYVEHLKKFGLNRPLGFQMAGEAQPYIKSPTDSSSSWSGSTLPWMSIGYELKLAPLQTLAFYNMVANNGVMVEPIIVSQTRQAGKTLTSFDAKVLNNQTISKKTVKILQTMLRGAVENGTAKKIDTKVYQIAGKTGTAEKVRNGEYTEDHYTSFAGYFPADNPKYSCIVVIDDPKTEKRYASEVAAPVFRKISDVVYQRYLHKPLSEVEPTAMDSLHMRLPFIRAGYRPDLDLVCSQLGIKTENLTVQQWVKTKVATDTVMWIDNQAATSLVPDVRGMRLRDALYLLENLGMKVAFEGKGRIITQSFNPNIAIPKGKTIYLKLKE</sequence>
<dbReference type="HOGENOM" id="CLU_009289_6_4_10"/>
<reference evidence="7" key="1">
    <citation type="submission" date="2012-06" db="EMBL/GenBank/DDBJ databases">
        <title>The complete genome of Flexibacter litoralis DSM 6794.</title>
        <authorList>
            <person name="Lucas S."/>
            <person name="Copeland A."/>
            <person name="Lapidus A."/>
            <person name="Glavina del Rio T."/>
            <person name="Dalin E."/>
            <person name="Tice H."/>
            <person name="Bruce D."/>
            <person name="Goodwin L."/>
            <person name="Pitluck S."/>
            <person name="Peters L."/>
            <person name="Ovchinnikova G."/>
            <person name="Lu M."/>
            <person name="Kyrpides N."/>
            <person name="Mavromatis K."/>
            <person name="Ivanova N."/>
            <person name="Brettin T."/>
            <person name="Detter J.C."/>
            <person name="Han C."/>
            <person name="Larimer F."/>
            <person name="Land M."/>
            <person name="Hauser L."/>
            <person name="Markowitz V."/>
            <person name="Cheng J.-F."/>
            <person name="Hugenholtz P."/>
            <person name="Woyke T."/>
            <person name="Wu D."/>
            <person name="Spring S."/>
            <person name="Lang E."/>
            <person name="Kopitz M."/>
            <person name="Brambilla E."/>
            <person name="Klenk H.-P."/>
            <person name="Eisen J.A."/>
        </authorList>
    </citation>
    <scope>NUCLEOTIDE SEQUENCE [LARGE SCALE GENOMIC DNA]</scope>
    <source>
        <strain evidence="7">ATCC 23117 / DSM 6794 / NBRC 15988 / NCIMB 1366 / Sio-4</strain>
    </source>
</reference>
<dbReference type="InterPro" id="IPR005311">
    <property type="entry name" value="PBP_dimer"/>
</dbReference>
<keyword evidence="4" id="KW-1133">Transmembrane helix</keyword>
<dbReference type="Gene3D" id="3.30.450.330">
    <property type="match status" value="1"/>
</dbReference>
<dbReference type="AlphaFoldDB" id="I4AHX5"/>
<keyword evidence="6" id="KW-0132">Cell division</keyword>
<dbReference type="RefSeq" id="WP_014797017.1">
    <property type="nucleotide sequence ID" value="NC_018018.1"/>
</dbReference>
<dbReference type="PATRIC" id="fig|880071.3.peg.1093"/>
<dbReference type="GO" id="GO:0051301">
    <property type="term" value="P:cell division"/>
    <property type="evidence" value="ECO:0007669"/>
    <property type="project" value="UniProtKB-KW"/>
</dbReference>
<dbReference type="CDD" id="cd06575">
    <property type="entry name" value="PASTA_Pbp2x-like_2"/>
    <property type="match status" value="1"/>
</dbReference>
<keyword evidence="6" id="KW-0131">Cell cycle</keyword>
<dbReference type="InterPro" id="IPR050515">
    <property type="entry name" value="Beta-lactam/transpept"/>
</dbReference>
<dbReference type="eggNOG" id="COG0768">
    <property type="taxonomic scope" value="Bacteria"/>
</dbReference>
<dbReference type="STRING" id="880071.Fleli_1122"/>
<dbReference type="GO" id="GO:0008658">
    <property type="term" value="F:penicillin binding"/>
    <property type="evidence" value="ECO:0007669"/>
    <property type="project" value="InterPro"/>
</dbReference>
<dbReference type="PANTHER" id="PTHR30627">
    <property type="entry name" value="PEPTIDOGLYCAN D,D-TRANSPEPTIDASE"/>
    <property type="match status" value="1"/>
</dbReference>
<dbReference type="PROSITE" id="PS51178">
    <property type="entry name" value="PASTA"/>
    <property type="match status" value="1"/>
</dbReference>
<dbReference type="InterPro" id="IPR036138">
    <property type="entry name" value="PBP_dimer_sf"/>
</dbReference>
<dbReference type="SUPFAM" id="SSF54184">
    <property type="entry name" value="Penicillin-binding protein 2x (pbp-2x), c-terminal domain"/>
    <property type="match status" value="1"/>
</dbReference>
<dbReference type="SUPFAM" id="SSF56601">
    <property type="entry name" value="beta-lactamase/transpeptidase-like"/>
    <property type="match status" value="1"/>
</dbReference>
<dbReference type="OrthoDB" id="9804124at2"/>
<dbReference type="SUPFAM" id="SSF56519">
    <property type="entry name" value="Penicillin binding protein dimerisation domain"/>
    <property type="match status" value="1"/>
</dbReference>
<dbReference type="InterPro" id="IPR012338">
    <property type="entry name" value="Beta-lactam/transpept-like"/>
</dbReference>
<evidence type="ECO:0000256" key="1">
    <source>
        <dbReference type="ARBA" id="ARBA00004370"/>
    </source>
</evidence>
<evidence type="ECO:0000256" key="2">
    <source>
        <dbReference type="ARBA" id="ARBA00022645"/>
    </source>
</evidence>
<evidence type="ECO:0000256" key="3">
    <source>
        <dbReference type="ARBA" id="ARBA00023136"/>
    </source>
</evidence>
<dbReference type="EMBL" id="CP003345">
    <property type="protein sequence ID" value="AFM03560.1"/>
    <property type="molecule type" value="Genomic_DNA"/>
</dbReference>
<feature type="transmembrane region" description="Helical" evidence="4">
    <location>
        <begin position="12"/>
        <end position="33"/>
    </location>
</feature>
<dbReference type="InterPro" id="IPR005543">
    <property type="entry name" value="PASTA_dom"/>
</dbReference>
<keyword evidence="4" id="KW-0812">Transmembrane</keyword>
<dbReference type="Pfam" id="PF03717">
    <property type="entry name" value="PBP_dimer"/>
    <property type="match status" value="1"/>
</dbReference>
<keyword evidence="2" id="KW-0121">Carboxypeptidase</keyword>
<comment type="subcellular location">
    <subcellularLocation>
        <location evidence="1">Membrane</location>
    </subcellularLocation>
</comment>
<evidence type="ECO:0000256" key="4">
    <source>
        <dbReference type="SAM" id="Phobius"/>
    </source>
</evidence>
<accession>I4AHX5</accession>
<evidence type="ECO:0000313" key="7">
    <source>
        <dbReference type="Proteomes" id="UP000006054"/>
    </source>
</evidence>
<dbReference type="SMART" id="SM00740">
    <property type="entry name" value="PASTA"/>
    <property type="match status" value="1"/>
</dbReference>